<gene>
    <name evidence="1" type="ORF">E6K71_11365</name>
</gene>
<dbReference type="InterPro" id="IPR036694">
    <property type="entry name" value="Dodecin-like_sf"/>
</dbReference>
<accession>A0A538S6B6</accession>
<dbReference type="EMBL" id="VBOR01000138">
    <property type="protein sequence ID" value="TMQ46927.1"/>
    <property type="molecule type" value="Genomic_DNA"/>
</dbReference>
<dbReference type="InterPro" id="IPR025543">
    <property type="entry name" value="Dodecin-like"/>
</dbReference>
<reference evidence="1 2" key="1">
    <citation type="journal article" date="2019" name="Nat. Microbiol.">
        <title>Mediterranean grassland soil C-N compound turnover is dependent on rainfall and depth, and is mediated by genomically divergent microorganisms.</title>
        <authorList>
            <person name="Diamond S."/>
            <person name="Andeer P.F."/>
            <person name="Li Z."/>
            <person name="Crits-Christoph A."/>
            <person name="Burstein D."/>
            <person name="Anantharaman K."/>
            <person name="Lane K.R."/>
            <person name="Thomas B.C."/>
            <person name="Pan C."/>
            <person name="Northen T.R."/>
            <person name="Banfield J.F."/>
        </authorList>
    </citation>
    <scope>NUCLEOTIDE SEQUENCE [LARGE SCALE GENOMIC DNA]</scope>
    <source>
        <strain evidence="1">WS_1</strain>
    </source>
</reference>
<comment type="caution">
    <text evidence="1">The sequence shown here is derived from an EMBL/GenBank/DDBJ whole genome shotgun (WGS) entry which is preliminary data.</text>
</comment>
<organism evidence="1 2">
    <name type="scientific">Eiseniibacteriota bacterium</name>
    <dbReference type="NCBI Taxonomy" id="2212470"/>
    <lineage>
        <taxon>Bacteria</taxon>
        <taxon>Candidatus Eiseniibacteriota</taxon>
    </lineage>
</organism>
<evidence type="ECO:0000313" key="1">
    <source>
        <dbReference type="EMBL" id="TMQ46927.1"/>
    </source>
</evidence>
<dbReference type="Pfam" id="PF07311">
    <property type="entry name" value="Dodecin"/>
    <property type="match status" value="1"/>
</dbReference>
<dbReference type="Proteomes" id="UP000316292">
    <property type="component" value="Unassembled WGS sequence"/>
</dbReference>
<dbReference type="AlphaFoldDB" id="A0A538S6B6"/>
<evidence type="ECO:0000313" key="2">
    <source>
        <dbReference type="Proteomes" id="UP000316292"/>
    </source>
</evidence>
<dbReference type="SUPFAM" id="SSF89807">
    <property type="entry name" value="Dodecin-like"/>
    <property type="match status" value="1"/>
</dbReference>
<dbReference type="InterPro" id="IPR009923">
    <property type="entry name" value="Dodecin"/>
</dbReference>
<dbReference type="PANTHER" id="PTHR39324">
    <property type="entry name" value="CALCIUM DODECIN"/>
    <property type="match status" value="1"/>
</dbReference>
<protein>
    <submittedName>
        <fullName evidence="1">Dodecin domain-containing protein</fullName>
    </submittedName>
</protein>
<sequence length="67" mass="7327">MGIIIIREMVGTSPRSWSDAARQAVATASKTVRNIRTVEVVQSTAAVEGGEIVEYRVELKIGFEYEG</sequence>
<name>A0A538S6B6_UNCEI</name>
<proteinExistence type="predicted"/>
<dbReference type="Gene3D" id="3.30.1660.10">
    <property type="entry name" value="Flavin-binding protein dodecin"/>
    <property type="match status" value="1"/>
</dbReference>
<dbReference type="PANTHER" id="PTHR39324:SF1">
    <property type="entry name" value="CALCIUM DODECIN"/>
    <property type="match status" value="1"/>
</dbReference>